<reference evidence="1" key="1">
    <citation type="submission" date="2020-07" db="EMBL/GenBank/DDBJ databases">
        <title>Clarias magur genome sequencing, assembly and annotation.</title>
        <authorList>
            <person name="Kushwaha B."/>
            <person name="Kumar R."/>
            <person name="Das P."/>
            <person name="Joshi C.G."/>
            <person name="Kumar D."/>
            <person name="Nagpure N.S."/>
            <person name="Pandey M."/>
            <person name="Agarwal S."/>
            <person name="Srivastava S."/>
            <person name="Singh M."/>
            <person name="Sahoo L."/>
            <person name="Jayasankar P."/>
            <person name="Meher P.K."/>
            <person name="Koringa P.G."/>
            <person name="Iquebal M.A."/>
            <person name="Das S.P."/>
            <person name="Bit A."/>
            <person name="Patnaik S."/>
            <person name="Patel N."/>
            <person name="Shah T.M."/>
            <person name="Hinsu A."/>
            <person name="Jena J.K."/>
        </authorList>
    </citation>
    <scope>NUCLEOTIDE SEQUENCE</scope>
    <source>
        <strain evidence="1">CIFAMagur01</strain>
        <tissue evidence="1">Testis</tissue>
    </source>
</reference>
<evidence type="ECO:0000313" key="2">
    <source>
        <dbReference type="Proteomes" id="UP000727407"/>
    </source>
</evidence>
<dbReference type="EMBL" id="QNUK01000025">
    <property type="protein sequence ID" value="KAF5907033.1"/>
    <property type="molecule type" value="Genomic_DNA"/>
</dbReference>
<keyword evidence="2" id="KW-1185">Reference proteome</keyword>
<comment type="caution">
    <text evidence="1">The sequence shown here is derived from an EMBL/GenBank/DDBJ whole genome shotgun (WGS) entry which is preliminary data.</text>
</comment>
<gene>
    <name evidence="1" type="primary">panC</name>
    <name evidence="1" type="ORF">DAT39_003140</name>
</gene>
<accession>A0A8J4UDK1</accession>
<dbReference type="Proteomes" id="UP000727407">
    <property type="component" value="Unassembled WGS sequence"/>
</dbReference>
<name>A0A8J4UDK1_CLAMG</name>
<proteinExistence type="predicted"/>
<sequence>MGDTRTSVVGALASLWTQSFGSQLWTRATTEPWLYCSHRCPRPDTWKGINYRQLPRNSDLTPETAIFHLHPSFRTCIFMDGFWIPLT</sequence>
<protein>
    <submittedName>
        <fullName evidence="1">Pantothenate synthetase</fullName>
    </submittedName>
</protein>
<dbReference type="AlphaFoldDB" id="A0A8J4UDK1"/>
<evidence type="ECO:0000313" key="1">
    <source>
        <dbReference type="EMBL" id="KAF5907033.1"/>
    </source>
</evidence>
<organism evidence="1 2">
    <name type="scientific">Clarias magur</name>
    <name type="common">Asian catfish</name>
    <name type="synonym">Macropteronotus magur</name>
    <dbReference type="NCBI Taxonomy" id="1594786"/>
    <lineage>
        <taxon>Eukaryota</taxon>
        <taxon>Metazoa</taxon>
        <taxon>Chordata</taxon>
        <taxon>Craniata</taxon>
        <taxon>Vertebrata</taxon>
        <taxon>Euteleostomi</taxon>
        <taxon>Actinopterygii</taxon>
        <taxon>Neopterygii</taxon>
        <taxon>Teleostei</taxon>
        <taxon>Ostariophysi</taxon>
        <taxon>Siluriformes</taxon>
        <taxon>Clariidae</taxon>
        <taxon>Clarias</taxon>
    </lineage>
</organism>